<keyword evidence="1" id="KW-0472">Membrane</keyword>
<proteinExistence type="predicted"/>
<keyword evidence="1" id="KW-1133">Transmembrane helix</keyword>
<accession>A0A9X2JTT3</accession>
<gene>
    <name evidence="2" type="ORF">NJR55_01855</name>
</gene>
<evidence type="ECO:0000313" key="3">
    <source>
        <dbReference type="Proteomes" id="UP001139474"/>
    </source>
</evidence>
<keyword evidence="1" id="KW-0812">Transmembrane</keyword>
<evidence type="ECO:0000256" key="1">
    <source>
        <dbReference type="SAM" id="Phobius"/>
    </source>
</evidence>
<dbReference type="AlphaFoldDB" id="A0A9X2JTT3"/>
<dbReference type="Proteomes" id="UP001139474">
    <property type="component" value="Unassembled WGS sequence"/>
</dbReference>
<evidence type="ECO:0008006" key="4">
    <source>
        <dbReference type="Google" id="ProtNLM"/>
    </source>
</evidence>
<evidence type="ECO:0000313" key="2">
    <source>
        <dbReference type="EMBL" id="MCP1338326.1"/>
    </source>
</evidence>
<protein>
    <recommendedName>
        <fullName evidence="4">Aerotolerance regulator N-terminal domain-containing protein</fullName>
    </recommendedName>
</protein>
<dbReference type="EMBL" id="JAMZDE010000001">
    <property type="protein sequence ID" value="MCP1338326.1"/>
    <property type="molecule type" value="Genomic_DNA"/>
</dbReference>
<feature type="transmembrane region" description="Helical" evidence="1">
    <location>
        <begin position="62"/>
        <end position="84"/>
    </location>
</feature>
<keyword evidence="3" id="KW-1185">Reference proteome</keyword>
<comment type="caution">
    <text evidence="2">The sequence shown here is derived from an EMBL/GenBank/DDBJ whole genome shotgun (WGS) entry which is preliminary data.</text>
</comment>
<name>A0A9X2JTT3_9GAMM</name>
<organism evidence="2 3">
    <name type="scientific">Idiomarina rhizosphaerae</name>
    <dbReference type="NCBI Taxonomy" id="2961572"/>
    <lineage>
        <taxon>Bacteria</taxon>
        <taxon>Pseudomonadati</taxon>
        <taxon>Pseudomonadota</taxon>
        <taxon>Gammaproteobacteria</taxon>
        <taxon>Alteromonadales</taxon>
        <taxon>Idiomarinaceae</taxon>
        <taxon>Idiomarina</taxon>
    </lineage>
</organism>
<sequence length="566" mass="63456">MSLTLMSPLAWLLGAFLLAGGLLLLQRLRERYKALPVANMVLWQQALQSSQVRSLWHRFRHWLTYLFILVIALLLWLLAAAPQWSVNDQQALKLYYLDASAYMTAGNRFAEAKHQLLADIEQQPAANRRVLLGDLETRLLLREDEQSALLPARLETVRAQLQPSRFSAWLRQIQQQNPQRPLRVFYYGYPTQAPLSVPTTTLLQVVVAHASAPLTNNQGITSFGKQITADGKHIRVYLEVAQSDPTVTAPRLQWFLDERPYQPQRIQQLATTEPGLLRYELVIPRSLGSHLRVRLITNDNFRGDDHASLTMTDSTPLRIVLSEQAPKLFMRVLAADPGLQQVSDAEQADVAVRRSGEAKSDLPTWVIGAPTTTPSLSFASNSARTSVSSPETMLQQVFGFDVATLTQRLGQPPSLSWQPQNKSLYGQRQLLMSPDWLQQKSDIVDSATFPLLISRGLNWLANRQSLSYAKIAEQPTLPVNAQGELQLKPFFTRTTGQKWQQQTLNPALLEMPLTALKTTATAEALAAVASDVDSVKPHRPLANYLLLLVLLLLAVEWLAVQRGWIP</sequence>
<feature type="transmembrane region" description="Helical" evidence="1">
    <location>
        <begin position="6"/>
        <end position="25"/>
    </location>
</feature>
<dbReference type="RefSeq" id="WP_253617340.1">
    <property type="nucleotide sequence ID" value="NZ_JAMZDE010000001.1"/>
</dbReference>
<reference evidence="2" key="1">
    <citation type="submission" date="2022-06" db="EMBL/GenBank/DDBJ databases">
        <title>Idiomarina rhizosphaerae M1R2S28.</title>
        <authorList>
            <person name="Sun J.-Q."/>
            <person name="Li L.-F."/>
        </authorList>
    </citation>
    <scope>NUCLEOTIDE SEQUENCE</scope>
    <source>
        <strain evidence="2">M1R2S28</strain>
    </source>
</reference>